<reference evidence="1 2" key="1">
    <citation type="submission" date="2019-09" db="EMBL/GenBank/DDBJ databases">
        <title>Genome sequence of Hymenobacter sp. M3.</title>
        <authorList>
            <person name="Srinivasan S."/>
        </authorList>
    </citation>
    <scope>NUCLEOTIDE SEQUENCE [LARGE SCALE GENOMIC DNA]</scope>
    <source>
        <strain evidence="1 2">M3</strain>
    </source>
</reference>
<evidence type="ECO:0000313" key="2">
    <source>
        <dbReference type="Proteomes" id="UP000326380"/>
    </source>
</evidence>
<organism evidence="1 2">
    <name type="scientific">Hymenobacter busanensis</name>
    <dbReference type="NCBI Taxonomy" id="2607656"/>
    <lineage>
        <taxon>Bacteria</taxon>
        <taxon>Pseudomonadati</taxon>
        <taxon>Bacteroidota</taxon>
        <taxon>Cytophagia</taxon>
        <taxon>Cytophagales</taxon>
        <taxon>Hymenobacteraceae</taxon>
        <taxon>Hymenobacter</taxon>
    </lineage>
</organism>
<dbReference type="RefSeq" id="WP_151076938.1">
    <property type="nucleotide sequence ID" value="NZ_CP047647.1"/>
</dbReference>
<proteinExistence type="predicted"/>
<sequence length="198" mass="22633">MAKESQQELRKRLKEQYKRQELLKEANNPDSILYHQARIELGIALPPVTVQTIGEATSDFLLLEQLYHKVLERLHLEADGANGWNKQEALVAALSPYHRAVYHLYLFEGALGIGDIDKVFAFDSEVERRAVEEQMHEVCNAYALMGCNEMVDLIQEAQQAGTEKQLEAIASEFERLEPQIRATRLQFVKVNSPHFQLA</sequence>
<gene>
    <name evidence="1" type="ORF">F0P96_01295</name>
</gene>
<keyword evidence="2" id="KW-1185">Reference proteome</keyword>
<accession>A0A7L4ZUT5</accession>
<dbReference type="AlphaFoldDB" id="A0A7L4ZUT5"/>
<dbReference type="Proteomes" id="UP000326380">
    <property type="component" value="Unassembled WGS sequence"/>
</dbReference>
<comment type="caution">
    <text evidence="1">The sequence shown here is derived from an EMBL/GenBank/DDBJ whole genome shotgun (WGS) entry which is preliminary data.</text>
</comment>
<dbReference type="EMBL" id="VTWU01000001">
    <property type="protein sequence ID" value="KAA9339290.1"/>
    <property type="molecule type" value="Genomic_DNA"/>
</dbReference>
<protein>
    <submittedName>
        <fullName evidence="1">Uncharacterized protein</fullName>
    </submittedName>
</protein>
<name>A0A7L4ZUT5_9BACT</name>
<evidence type="ECO:0000313" key="1">
    <source>
        <dbReference type="EMBL" id="KAA9339290.1"/>
    </source>
</evidence>